<evidence type="ECO:0000256" key="1">
    <source>
        <dbReference type="ARBA" id="ARBA00002455"/>
    </source>
</evidence>
<dbReference type="RefSeq" id="WP_197920617.1">
    <property type="nucleotide sequence ID" value="NZ_CAWPTA010000006.1"/>
</dbReference>
<evidence type="ECO:0000256" key="2">
    <source>
        <dbReference type="ARBA" id="ARBA00004249"/>
    </source>
</evidence>
<keyword evidence="7" id="KW-0479">Metal-binding</keyword>
<feature type="transmembrane region" description="Helical" evidence="14">
    <location>
        <begin position="12"/>
        <end position="32"/>
    </location>
</feature>
<proteinExistence type="predicted"/>
<evidence type="ECO:0000256" key="11">
    <source>
        <dbReference type="ARBA" id="ARBA00022991"/>
    </source>
</evidence>
<dbReference type="InterPro" id="IPR000066">
    <property type="entry name" value="Antenna_a/b"/>
</dbReference>
<evidence type="ECO:0000256" key="9">
    <source>
        <dbReference type="ARBA" id="ARBA00022956"/>
    </source>
</evidence>
<feature type="domain" description="Antenna complex alpha/beta subunit" evidence="15">
    <location>
        <begin position="1"/>
        <end position="41"/>
    </location>
</feature>
<evidence type="ECO:0000256" key="8">
    <source>
        <dbReference type="ARBA" id="ARBA00022842"/>
    </source>
</evidence>
<evidence type="ECO:0000256" key="12">
    <source>
        <dbReference type="ARBA" id="ARBA00023136"/>
    </source>
</evidence>
<dbReference type="PROSITE" id="PS00968">
    <property type="entry name" value="ANTENNA_COMP_ALPHA"/>
    <property type="match status" value="1"/>
</dbReference>
<keyword evidence="12 14" id="KW-0472">Membrane</keyword>
<dbReference type="InterPro" id="IPR002361">
    <property type="entry name" value="Antenna_alpha_CS"/>
</dbReference>
<keyword evidence="6 14" id="KW-0812">Transmembrane</keyword>
<dbReference type="NCBIfam" id="NF040861">
    <property type="entry name" value="pufA_517_ASD"/>
    <property type="match status" value="1"/>
</dbReference>
<organism evidence="16 17">
    <name type="scientific">Aurantiacibacter sediminis</name>
    <dbReference type="NCBI Taxonomy" id="2793064"/>
    <lineage>
        <taxon>Bacteria</taxon>
        <taxon>Pseudomonadati</taxon>
        <taxon>Pseudomonadota</taxon>
        <taxon>Alphaproteobacteria</taxon>
        <taxon>Sphingomonadales</taxon>
        <taxon>Erythrobacteraceae</taxon>
        <taxon>Aurantiacibacter</taxon>
    </lineage>
</organism>
<keyword evidence="17" id="KW-1185">Reference proteome</keyword>
<dbReference type="Proteomes" id="UP000602442">
    <property type="component" value="Unassembled WGS sequence"/>
</dbReference>
<dbReference type="Gene3D" id="4.10.220.20">
    <property type="entry name" value="Light-harvesting complex"/>
    <property type="match status" value="1"/>
</dbReference>
<evidence type="ECO:0000256" key="10">
    <source>
        <dbReference type="ARBA" id="ARBA00022989"/>
    </source>
</evidence>
<evidence type="ECO:0000256" key="13">
    <source>
        <dbReference type="ARBA" id="ARBA00023243"/>
    </source>
</evidence>
<keyword evidence="4" id="KW-0148">Chlorophyll</keyword>
<dbReference type="EMBL" id="JAEANY010000001">
    <property type="protein sequence ID" value="MBH5321983.1"/>
    <property type="molecule type" value="Genomic_DNA"/>
</dbReference>
<keyword evidence="13" id="KW-0437">Light-harvesting polypeptide</keyword>
<evidence type="ECO:0000259" key="15">
    <source>
        <dbReference type="Pfam" id="PF00556"/>
    </source>
</evidence>
<dbReference type="InterPro" id="IPR035889">
    <property type="entry name" value="Light-harvesting_complex"/>
</dbReference>
<keyword evidence="5" id="KW-0042">Antenna complex</keyword>
<evidence type="ECO:0000256" key="6">
    <source>
        <dbReference type="ARBA" id="ARBA00022692"/>
    </source>
</evidence>
<keyword evidence="8" id="KW-0460">Magnesium</keyword>
<comment type="function">
    <text evidence="1">Antenna complexes are light-harvesting systems, which transfer the excitation energy to the reaction centers.</text>
</comment>
<evidence type="ECO:0000256" key="7">
    <source>
        <dbReference type="ARBA" id="ARBA00022723"/>
    </source>
</evidence>
<evidence type="ECO:0000313" key="16">
    <source>
        <dbReference type="EMBL" id="MBH5321983.1"/>
    </source>
</evidence>
<gene>
    <name evidence="16" type="ORF">I5L03_05240</name>
</gene>
<evidence type="ECO:0000256" key="3">
    <source>
        <dbReference type="ARBA" id="ARBA00022475"/>
    </source>
</evidence>
<protein>
    <submittedName>
        <fullName evidence="16">Light-harvesting protein</fullName>
    </submittedName>
</protein>
<evidence type="ECO:0000256" key="14">
    <source>
        <dbReference type="SAM" id="Phobius"/>
    </source>
</evidence>
<keyword evidence="11" id="KW-0157">Chromophore</keyword>
<name>A0ABS0N1Z2_9SPHN</name>
<keyword evidence="3" id="KW-1003">Cell membrane</keyword>
<dbReference type="Pfam" id="PF00556">
    <property type="entry name" value="LHC"/>
    <property type="match status" value="1"/>
</dbReference>
<keyword evidence="10 14" id="KW-1133">Transmembrane helix</keyword>
<keyword evidence="9" id="KW-0076">Bacteriochlorophyll</keyword>
<accession>A0ABS0N1Z2</accession>
<dbReference type="SUPFAM" id="SSF56918">
    <property type="entry name" value="Light-harvesting complex subunits"/>
    <property type="match status" value="1"/>
</dbReference>
<evidence type="ECO:0000256" key="5">
    <source>
        <dbReference type="ARBA" id="ARBA00022549"/>
    </source>
</evidence>
<comment type="subcellular location">
    <subcellularLocation>
        <location evidence="2">Cell inner membrane</location>
        <topology evidence="2">Single-pass type II membrane protein</topology>
    </subcellularLocation>
</comment>
<dbReference type="PRINTS" id="PR00673">
    <property type="entry name" value="LIGHTHARVSTA"/>
</dbReference>
<sequence length="55" mass="6224">MWRAWMIYNPRTAIVGLHVFLAVLAFTIHFILLSTDTYNWLDGPNAASTAQLTSN</sequence>
<dbReference type="InterPro" id="IPR018332">
    <property type="entry name" value="Antenna_alpha"/>
</dbReference>
<comment type="caution">
    <text evidence="16">The sequence shown here is derived from an EMBL/GenBank/DDBJ whole genome shotgun (WGS) entry which is preliminary data.</text>
</comment>
<reference evidence="16 17" key="1">
    <citation type="submission" date="2020-11" db="EMBL/GenBank/DDBJ databases">
        <title>Erythrobacter sediminis sp. nov., a marine bacterium from a tidal flat of Garorim Bay.</title>
        <authorList>
            <person name="Kim D."/>
            <person name="Yoo Y."/>
            <person name="Kim J.-J."/>
        </authorList>
    </citation>
    <scope>NUCLEOTIDE SEQUENCE [LARGE SCALE GENOMIC DNA]</scope>
    <source>
        <strain evidence="16 17">JGD-13</strain>
    </source>
</reference>
<evidence type="ECO:0000313" key="17">
    <source>
        <dbReference type="Proteomes" id="UP000602442"/>
    </source>
</evidence>
<evidence type="ECO:0000256" key="4">
    <source>
        <dbReference type="ARBA" id="ARBA00022494"/>
    </source>
</evidence>